<dbReference type="KEGG" id="soe:110786524"/>
<dbReference type="InterPro" id="IPR010433">
    <property type="entry name" value="EIF-4B_pln"/>
</dbReference>
<name>A0A9R0ICI1_SPIOL</name>
<dbReference type="GO" id="GO:0003729">
    <property type="term" value="F:mRNA binding"/>
    <property type="evidence" value="ECO:0000318"/>
    <property type="project" value="GO_Central"/>
</dbReference>
<dbReference type="Pfam" id="PF06273">
    <property type="entry name" value="eIF-4B"/>
    <property type="match status" value="1"/>
</dbReference>
<sequence length="407" mass="43693">MAATVSSAWAKPGAWALDSEEHEDELKQPIMAQPVKPEPPAADFPSLAAAAAAKPKKKNKAQTLSLAEFSTYSAPKPKAFVAGQKLTHDEILTLPTGPRERTAEELERPRLGGGFRNYGGGASDDSRVRVSDRGSSRDRDMGPSRADEADDWSKTKKFSAFGGGAPERSDRREKVGFFNSSRADEVDNWASNKSFVAAPVDGARRERRMGFESYSNGSGPDSGSWSKPREERGSGGVEADTWGRRESVGSGNGNGRPRLNLQPRTLPVENNDNGGQSVTPTEVKVASPVLIFTPTEKVKGANPFGEARPREEVLAEKGKDWKEIDEKLEAVKIKEAGNGEKSEGFGRRGYGLGRSESGDEKTVKSWRKPESADAVSSPSGSSADTTENSANTADSSAESTEKVSEEN</sequence>
<feature type="compositionally biased region" description="Basic and acidic residues" evidence="1">
    <location>
        <begin position="307"/>
        <end position="346"/>
    </location>
</feature>
<protein>
    <submittedName>
        <fullName evidence="3">Eukaryotic translation initiation factor 4B3</fullName>
    </submittedName>
</protein>
<dbReference type="PANTHER" id="PTHR32091">
    <property type="entry name" value="EUKARYOTIC TRANSLATION INITIATION FACTOR 4B"/>
    <property type="match status" value="1"/>
</dbReference>
<evidence type="ECO:0000313" key="3">
    <source>
        <dbReference type="RefSeq" id="XP_021846771.1"/>
    </source>
</evidence>
<dbReference type="AlphaFoldDB" id="A0A9R0ICI1"/>
<gene>
    <name evidence="3" type="primary">LOC110786524</name>
</gene>
<evidence type="ECO:0000313" key="2">
    <source>
        <dbReference type="Proteomes" id="UP000813463"/>
    </source>
</evidence>
<keyword evidence="2" id="KW-1185">Reference proteome</keyword>
<feature type="compositionally biased region" description="Polar residues" evidence="1">
    <location>
        <begin position="213"/>
        <end position="225"/>
    </location>
</feature>
<dbReference type="OrthoDB" id="48651at2759"/>
<dbReference type="GeneID" id="110786524"/>
<organism evidence="2 3">
    <name type="scientific">Spinacia oleracea</name>
    <name type="common">Spinach</name>
    <dbReference type="NCBI Taxonomy" id="3562"/>
    <lineage>
        <taxon>Eukaryota</taxon>
        <taxon>Viridiplantae</taxon>
        <taxon>Streptophyta</taxon>
        <taxon>Embryophyta</taxon>
        <taxon>Tracheophyta</taxon>
        <taxon>Spermatophyta</taxon>
        <taxon>Magnoliopsida</taxon>
        <taxon>eudicotyledons</taxon>
        <taxon>Gunneridae</taxon>
        <taxon>Pentapetalae</taxon>
        <taxon>Caryophyllales</taxon>
        <taxon>Chenopodiaceae</taxon>
        <taxon>Chenopodioideae</taxon>
        <taxon>Anserineae</taxon>
        <taxon>Spinacia</taxon>
    </lineage>
</organism>
<keyword evidence="3" id="KW-0396">Initiation factor</keyword>
<feature type="compositionally biased region" description="Basic and acidic residues" evidence="1">
    <location>
        <begin position="98"/>
        <end position="110"/>
    </location>
</feature>
<feature type="region of interest" description="Disordered" evidence="1">
    <location>
        <begin position="91"/>
        <end position="282"/>
    </location>
</feature>
<keyword evidence="3" id="KW-0648">Protein biosynthesis</keyword>
<proteinExistence type="predicted"/>
<dbReference type="PANTHER" id="PTHR32091:SF17">
    <property type="entry name" value="EUKARYOTIC TRANSLATION INITIATION FACTOR 4B3"/>
    <property type="match status" value="1"/>
</dbReference>
<reference evidence="2" key="1">
    <citation type="journal article" date="2021" name="Nat. Commun.">
        <title>Genomic analyses provide insights into spinach domestication and the genetic basis of agronomic traits.</title>
        <authorList>
            <person name="Cai X."/>
            <person name="Sun X."/>
            <person name="Xu C."/>
            <person name="Sun H."/>
            <person name="Wang X."/>
            <person name="Ge C."/>
            <person name="Zhang Z."/>
            <person name="Wang Q."/>
            <person name="Fei Z."/>
            <person name="Jiao C."/>
            <person name="Wang Q."/>
        </authorList>
    </citation>
    <scope>NUCLEOTIDE SEQUENCE [LARGE SCALE GENOMIC DNA]</scope>
    <source>
        <strain evidence="2">cv. Varoflay</strain>
    </source>
</reference>
<feature type="compositionally biased region" description="Low complexity" evidence="1">
    <location>
        <begin position="372"/>
        <end position="383"/>
    </location>
</feature>
<dbReference type="GO" id="GO:0003743">
    <property type="term" value="F:translation initiation factor activity"/>
    <property type="evidence" value="ECO:0000318"/>
    <property type="project" value="GO_Central"/>
</dbReference>
<feature type="compositionally biased region" description="Polar residues" evidence="1">
    <location>
        <begin position="384"/>
        <end position="398"/>
    </location>
</feature>
<dbReference type="RefSeq" id="XP_021846771.1">
    <property type="nucleotide sequence ID" value="XM_021991079.2"/>
</dbReference>
<feature type="compositionally biased region" description="Gly residues" evidence="1">
    <location>
        <begin position="111"/>
        <end position="122"/>
    </location>
</feature>
<feature type="compositionally biased region" description="Basic and acidic residues" evidence="1">
    <location>
        <begin position="356"/>
        <end position="371"/>
    </location>
</feature>
<dbReference type="Proteomes" id="UP000813463">
    <property type="component" value="Chromosome 4"/>
</dbReference>
<feature type="compositionally biased region" description="Basic and acidic residues" evidence="1">
    <location>
        <begin position="124"/>
        <end position="154"/>
    </location>
</feature>
<accession>A0A9R0ICI1</accession>
<reference evidence="3" key="2">
    <citation type="submission" date="2025-08" db="UniProtKB">
        <authorList>
            <consortium name="RefSeq"/>
        </authorList>
    </citation>
    <scope>IDENTIFICATION</scope>
    <source>
        <tissue evidence="3">Leaf</tissue>
    </source>
</reference>
<feature type="region of interest" description="Disordered" evidence="1">
    <location>
        <begin position="299"/>
        <end position="407"/>
    </location>
</feature>
<evidence type="ECO:0000256" key="1">
    <source>
        <dbReference type="SAM" id="MobiDB-lite"/>
    </source>
</evidence>
<feature type="region of interest" description="Disordered" evidence="1">
    <location>
        <begin position="1"/>
        <end position="26"/>
    </location>
</feature>
<feature type="compositionally biased region" description="Polar residues" evidence="1">
    <location>
        <begin position="268"/>
        <end position="280"/>
    </location>
</feature>